<name>A0ABQ9ECT0_TEGGR</name>
<gene>
    <name evidence="2" type="ORF">KUTeg_020618</name>
</gene>
<feature type="region of interest" description="Disordered" evidence="1">
    <location>
        <begin position="92"/>
        <end position="112"/>
    </location>
</feature>
<comment type="caution">
    <text evidence="2">The sequence shown here is derived from an EMBL/GenBank/DDBJ whole genome shotgun (WGS) entry which is preliminary data.</text>
</comment>
<feature type="region of interest" description="Disordered" evidence="1">
    <location>
        <begin position="1"/>
        <end position="20"/>
    </location>
</feature>
<dbReference type="EMBL" id="JARBDR010000918">
    <property type="protein sequence ID" value="KAJ8301631.1"/>
    <property type="molecule type" value="Genomic_DNA"/>
</dbReference>
<sequence length="112" mass="12938">MADRSREANQSVQNPEYFNKKENIYEEYAEIDDIPDHPSDKRPSLPKRILSHENLASSGQSDTSQRKISLGYVEPIQTMKRTDFVYDNPGFTVKESRNNPSNHDHNDNICLL</sequence>
<organism evidence="2 3">
    <name type="scientific">Tegillarca granosa</name>
    <name type="common">Malaysian cockle</name>
    <name type="synonym">Anadara granosa</name>
    <dbReference type="NCBI Taxonomy" id="220873"/>
    <lineage>
        <taxon>Eukaryota</taxon>
        <taxon>Metazoa</taxon>
        <taxon>Spiralia</taxon>
        <taxon>Lophotrochozoa</taxon>
        <taxon>Mollusca</taxon>
        <taxon>Bivalvia</taxon>
        <taxon>Autobranchia</taxon>
        <taxon>Pteriomorphia</taxon>
        <taxon>Arcoida</taxon>
        <taxon>Arcoidea</taxon>
        <taxon>Arcidae</taxon>
        <taxon>Tegillarca</taxon>
    </lineage>
</organism>
<protein>
    <submittedName>
        <fullName evidence="2">Uncharacterized protein</fullName>
    </submittedName>
</protein>
<proteinExistence type="predicted"/>
<keyword evidence="3" id="KW-1185">Reference proteome</keyword>
<feature type="compositionally biased region" description="Basic and acidic residues" evidence="1">
    <location>
        <begin position="94"/>
        <end position="112"/>
    </location>
</feature>
<reference evidence="2 3" key="1">
    <citation type="submission" date="2022-12" db="EMBL/GenBank/DDBJ databases">
        <title>Chromosome-level genome of Tegillarca granosa.</title>
        <authorList>
            <person name="Kim J."/>
        </authorList>
    </citation>
    <scope>NUCLEOTIDE SEQUENCE [LARGE SCALE GENOMIC DNA]</scope>
    <source>
        <strain evidence="2">Teg-2019</strain>
        <tissue evidence="2">Adductor muscle</tissue>
    </source>
</reference>
<evidence type="ECO:0000256" key="1">
    <source>
        <dbReference type="SAM" id="MobiDB-lite"/>
    </source>
</evidence>
<accession>A0ABQ9ECT0</accession>
<dbReference type="Proteomes" id="UP001217089">
    <property type="component" value="Unassembled WGS sequence"/>
</dbReference>
<evidence type="ECO:0000313" key="2">
    <source>
        <dbReference type="EMBL" id="KAJ8301631.1"/>
    </source>
</evidence>
<evidence type="ECO:0000313" key="3">
    <source>
        <dbReference type="Proteomes" id="UP001217089"/>
    </source>
</evidence>